<evidence type="ECO:0000256" key="1">
    <source>
        <dbReference type="ARBA" id="ARBA00023224"/>
    </source>
</evidence>
<name>A0ABW0H7T4_9HYPH</name>
<keyword evidence="3" id="KW-0472">Membrane</keyword>
<accession>A0ABW0H7T4</accession>
<dbReference type="InterPro" id="IPR004089">
    <property type="entry name" value="MCPsignal_dom"/>
</dbReference>
<keyword evidence="1 2" id="KW-0807">Transducer</keyword>
<reference evidence="6" key="1">
    <citation type="journal article" date="2019" name="Int. J. Syst. Evol. Microbiol.">
        <title>The Global Catalogue of Microorganisms (GCM) 10K type strain sequencing project: providing services to taxonomists for standard genome sequencing and annotation.</title>
        <authorList>
            <consortium name="The Broad Institute Genomics Platform"/>
            <consortium name="The Broad Institute Genome Sequencing Center for Infectious Disease"/>
            <person name="Wu L."/>
            <person name="Ma J."/>
        </authorList>
    </citation>
    <scope>NUCLEOTIDE SEQUENCE [LARGE SCALE GENOMIC DNA]</scope>
    <source>
        <strain evidence="6">CGMCC 1.16326</strain>
    </source>
</reference>
<dbReference type="PANTHER" id="PTHR32089">
    <property type="entry name" value="METHYL-ACCEPTING CHEMOTAXIS PROTEIN MCPB"/>
    <property type="match status" value="1"/>
</dbReference>
<comment type="caution">
    <text evidence="5">The sequence shown here is derived from an EMBL/GenBank/DDBJ whole genome shotgun (WGS) entry which is preliminary data.</text>
</comment>
<keyword evidence="3" id="KW-1133">Transmembrane helix</keyword>
<evidence type="ECO:0000256" key="2">
    <source>
        <dbReference type="PROSITE-ProRule" id="PRU00284"/>
    </source>
</evidence>
<dbReference type="Proteomes" id="UP001596104">
    <property type="component" value="Unassembled WGS sequence"/>
</dbReference>
<organism evidence="5 6">
    <name type="scientific">Bosea vestrisii</name>
    <dbReference type="NCBI Taxonomy" id="151416"/>
    <lineage>
        <taxon>Bacteria</taxon>
        <taxon>Pseudomonadati</taxon>
        <taxon>Pseudomonadota</taxon>
        <taxon>Alphaproteobacteria</taxon>
        <taxon>Hyphomicrobiales</taxon>
        <taxon>Boseaceae</taxon>
        <taxon>Bosea</taxon>
    </lineage>
</organism>
<dbReference type="Pfam" id="PF00015">
    <property type="entry name" value="MCPsignal"/>
    <property type="match status" value="1"/>
</dbReference>
<dbReference type="RefSeq" id="WP_377007162.1">
    <property type="nucleotide sequence ID" value="NZ_JBHSLV010000010.1"/>
</dbReference>
<sequence>MQRLTGEISAMTAESALLRREQSEVLSVILPPVLISNIATATVTAAVAIWYGWVLTALGWLAWVVAIGGIGLHRTRALKTRRRDEPPSERFTRRTILDSALLALPWLIAGFWLNPGILPEMGTLIATILAGLIFAGIFTMASMPAAALTFSGIVMVGRVAQVAYTPLDQALSNFVLLIIYSIILIVCLRAIALLYVDRIRASLVAFSLREEALARAVREEERRERAEMHAQGFRDEVGDIINAFTNSAGRMTEAAEMLSGISGATHRSLTGAVSRVASASENISSVETCSRRLVASVEQIRREADATTKLVSAAAADVEAAIAIRTELTDAVRDISEVSDVIRSIAAQTNLLALNATIEAARAGHAGRGFAVVAGEVKDLAARTAVATQEIASRIDEIRTATKRSLAAVRNISHSTEAIVDATGGIVHAVDEQVTAMDLIGSLLAQAIAQAEQAADAMKQVASDAEHTLNTGEEIAGAAAVVNGEVKRLDQTVTRFSGQVTN</sequence>
<dbReference type="PROSITE" id="PS50111">
    <property type="entry name" value="CHEMOTAXIS_TRANSDUC_2"/>
    <property type="match status" value="1"/>
</dbReference>
<feature type="transmembrane region" description="Helical" evidence="3">
    <location>
        <begin position="57"/>
        <end position="75"/>
    </location>
</feature>
<gene>
    <name evidence="5" type="ORF">ACFPPC_07055</name>
</gene>
<evidence type="ECO:0000313" key="6">
    <source>
        <dbReference type="Proteomes" id="UP001596104"/>
    </source>
</evidence>
<keyword evidence="3" id="KW-0812">Transmembrane</keyword>
<evidence type="ECO:0000256" key="3">
    <source>
        <dbReference type="SAM" id="Phobius"/>
    </source>
</evidence>
<feature type="domain" description="Methyl-accepting transducer" evidence="4">
    <location>
        <begin position="247"/>
        <end position="476"/>
    </location>
</feature>
<protein>
    <submittedName>
        <fullName evidence="5">Methyl-accepting chemotaxis protein</fullName>
    </submittedName>
</protein>
<feature type="transmembrane region" description="Helical" evidence="3">
    <location>
        <begin position="96"/>
        <end position="115"/>
    </location>
</feature>
<feature type="transmembrane region" description="Helical" evidence="3">
    <location>
        <begin position="25"/>
        <end position="51"/>
    </location>
</feature>
<dbReference type="SUPFAM" id="SSF58104">
    <property type="entry name" value="Methyl-accepting chemotaxis protein (MCP) signaling domain"/>
    <property type="match status" value="1"/>
</dbReference>
<dbReference type="SMART" id="SM00283">
    <property type="entry name" value="MA"/>
    <property type="match status" value="1"/>
</dbReference>
<feature type="transmembrane region" description="Helical" evidence="3">
    <location>
        <begin position="170"/>
        <end position="196"/>
    </location>
</feature>
<evidence type="ECO:0000313" key="5">
    <source>
        <dbReference type="EMBL" id="MFC5392398.1"/>
    </source>
</evidence>
<dbReference type="PANTHER" id="PTHR32089:SF112">
    <property type="entry name" value="LYSOZYME-LIKE PROTEIN-RELATED"/>
    <property type="match status" value="1"/>
</dbReference>
<dbReference type="EMBL" id="JBHSLV010000010">
    <property type="protein sequence ID" value="MFC5392398.1"/>
    <property type="molecule type" value="Genomic_DNA"/>
</dbReference>
<keyword evidence="6" id="KW-1185">Reference proteome</keyword>
<evidence type="ECO:0000259" key="4">
    <source>
        <dbReference type="PROSITE" id="PS50111"/>
    </source>
</evidence>
<proteinExistence type="predicted"/>
<dbReference type="Gene3D" id="1.10.287.950">
    <property type="entry name" value="Methyl-accepting chemotaxis protein"/>
    <property type="match status" value="1"/>
</dbReference>